<dbReference type="InterPro" id="IPR020946">
    <property type="entry name" value="Flavin_mOase-like"/>
</dbReference>
<dbReference type="SUPFAM" id="SSF51905">
    <property type="entry name" value="FAD/NAD(P)-binding domain"/>
    <property type="match status" value="2"/>
</dbReference>
<protein>
    <recommendedName>
        <fullName evidence="7">Trimethylamine monooxygenase</fullName>
        <ecNumber evidence="6">1.14.13.148</ecNumber>
    </recommendedName>
</protein>
<dbReference type="EC" id="1.14.13.148" evidence="6"/>
<evidence type="ECO:0000256" key="2">
    <source>
        <dbReference type="ARBA" id="ARBA00022630"/>
    </source>
</evidence>
<keyword evidence="9" id="KW-1185">Reference proteome</keyword>
<evidence type="ECO:0000256" key="3">
    <source>
        <dbReference type="ARBA" id="ARBA00022827"/>
    </source>
</evidence>
<evidence type="ECO:0000256" key="6">
    <source>
        <dbReference type="ARBA" id="ARBA00034528"/>
    </source>
</evidence>
<evidence type="ECO:0000256" key="4">
    <source>
        <dbReference type="ARBA" id="ARBA00022857"/>
    </source>
</evidence>
<evidence type="ECO:0000256" key="7">
    <source>
        <dbReference type="ARBA" id="ARBA00035159"/>
    </source>
</evidence>
<dbReference type="PIRSF" id="PIRSF000332">
    <property type="entry name" value="FMO"/>
    <property type="match status" value="1"/>
</dbReference>
<dbReference type="RefSeq" id="WP_275228095.1">
    <property type="nucleotide sequence ID" value="NZ_JARESE010000028.1"/>
</dbReference>
<accession>A0ABT5WPT9</accession>
<evidence type="ECO:0000256" key="5">
    <source>
        <dbReference type="ARBA" id="ARBA00023002"/>
    </source>
</evidence>
<dbReference type="InterPro" id="IPR000960">
    <property type="entry name" value="Flavin_mOase"/>
</dbReference>
<evidence type="ECO:0000256" key="1">
    <source>
        <dbReference type="ARBA" id="ARBA00009183"/>
    </source>
</evidence>
<dbReference type="Gene3D" id="3.50.50.60">
    <property type="entry name" value="FAD/NAD(P)-binding domain"/>
    <property type="match status" value="2"/>
</dbReference>
<evidence type="ECO:0000313" key="8">
    <source>
        <dbReference type="EMBL" id="MDE8652021.1"/>
    </source>
</evidence>
<reference evidence="8 9" key="1">
    <citation type="submission" date="2023-03" db="EMBL/GenBank/DDBJ databases">
        <title>NovoSphingobium album sp. nov. isolated from polycyclic aromatic hydrocarbons- and heavy-metal polluted soil.</title>
        <authorList>
            <person name="Liu Z."/>
            <person name="Wang K."/>
        </authorList>
    </citation>
    <scope>NUCLEOTIDE SEQUENCE [LARGE SCALE GENOMIC DNA]</scope>
    <source>
        <strain evidence="8 9">H3SJ31-1</strain>
    </source>
</reference>
<name>A0ABT5WPT9_9SPHN</name>
<dbReference type="Pfam" id="PF00743">
    <property type="entry name" value="FMO-like"/>
    <property type="match status" value="1"/>
</dbReference>
<evidence type="ECO:0000313" key="9">
    <source>
        <dbReference type="Proteomes" id="UP001216253"/>
    </source>
</evidence>
<comment type="caution">
    <text evidence="8">The sequence shown here is derived from an EMBL/GenBank/DDBJ whole genome shotgun (WGS) entry which is preliminary data.</text>
</comment>
<dbReference type="InterPro" id="IPR036188">
    <property type="entry name" value="FAD/NAD-bd_sf"/>
</dbReference>
<dbReference type="InterPro" id="IPR050346">
    <property type="entry name" value="FMO-like"/>
</dbReference>
<comment type="similarity">
    <text evidence="1">Belongs to the FMO family.</text>
</comment>
<dbReference type="PANTHER" id="PTHR23023">
    <property type="entry name" value="DIMETHYLANILINE MONOOXYGENASE"/>
    <property type="match status" value="1"/>
</dbReference>
<keyword evidence="3" id="KW-0274">FAD</keyword>
<proteinExistence type="inferred from homology"/>
<sequence length="490" mass="54099">MAGNIAIIGAGIAGLCTARMLRDMGYDVSIFEKEPDLGGVWSSSRRYPGLTTQNPRETYAFSDWPMPEDYPEWPSGAQMQAYLQSYADHFGITPHIRFSSPVRQAEPLPDGSGWTLTVAGPDGAESRRCDWLIACNGIFSIPALPPFPGAERFATAGGRLLHTSQFTWPEDARGRHVLVVGYGKSSCDVANAIAGISASTTMVVRHLIWKIPKRIGNVLNFKHLFLNRMGEGLFPWMELKGFEAFLHGPGRFLRNAMLASVQAVIARQLDLKAVGLDPGTPLETIARSTVSLVSDGFYEKVASGQIGFERDAEIAELMPGMARLSNGKVVPADLVICGTGWHQRVDFLPEAVRARVTDAQGNFRLYRSMVPLGVPRLLFNGYNSSFFCQLNAEIGAIWLAALLTGRLRLPAEAAMAAEIDRRLAWMDERTGGKHCKGTNIVPFSIHHIDELLRDMGLALPRRTRIAQWLRTVRASDFACVWRRFRQRAAG</sequence>
<dbReference type="PRINTS" id="PR00370">
    <property type="entry name" value="FMOXYGENASE"/>
</dbReference>
<keyword evidence="5" id="KW-0560">Oxidoreductase</keyword>
<keyword evidence="2" id="KW-0285">Flavoprotein</keyword>
<gene>
    <name evidence="8" type="ORF">PYV00_09845</name>
</gene>
<keyword evidence="4" id="KW-0521">NADP</keyword>
<dbReference type="Proteomes" id="UP001216253">
    <property type="component" value="Unassembled WGS sequence"/>
</dbReference>
<dbReference type="EMBL" id="JARESE010000028">
    <property type="protein sequence ID" value="MDE8652021.1"/>
    <property type="molecule type" value="Genomic_DNA"/>
</dbReference>
<organism evidence="8 9">
    <name type="scientific">Novosphingobium album</name>
    <name type="common">ex Liu et al. 2023</name>
    <dbReference type="NCBI Taxonomy" id="3031130"/>
    <lineage>
        <taxon>Bacteria</taxon>
        <taxon>Pseudomonadati</taxon>
        <taxon>Pseudomonadota</taxon>
        <taxon>Alphaproteobacteria</taxon>
        <taxon>Sphingomonadales</taxon>
        <taxon>Sphingomonadaceae</taxon>
        <taxon>Novosphingobium</taxon>
    </lineage>
</organism>